<proteinExistence type="inferred from homology"/>
<comment type="similarity">
    <text evidence="1">Belongs to the gamma-glutamyltransferase family.</text>
</comment>
<dbReference type="InterPro" id="IPR051792">
    <property type="entry name" value="GGT_bact"/>
</dbReference>
<dbReference type="Gene3D" id="1.10.246.130">
    <property type="match status" value="1"/>
</dbReference>
<dbReference type="PROSITE" id="PS00462">
    <property type="entry name" value="G_GLU_TRANSPEPTIDASE"/>
    <property type="match status" value="1"/>
</dbReference>
<dbReference type="SUPFAM" id="SSF56235">
    <property type="entry name" value="N-terminal nucleophile aminohydrolases (Ntn hydrolases)"/>
    <property type="match status" value="1"/>
</dbReference>
<evidence type="ECO:0000256" key="3">
    <source>
        <dbReference type="ARBA" id="ARBA00022801"/>
    </source>
</evidence>
<dbReference type="EMBL" id="CADIKH010000008">
    <property type="protein sequence ID" value="CAB3753699.1"/>
    <property type="molecule type" value="Genomic_DNA"/>
</dbReference>
<dbReference type="PANTHER" id="PTHR43199:SF1">
    <property type="entry name" value="GLUTATHIONE HYDROLASE PROENZYME"/>
    <property type="match status" value="1"/>
</dbReference>
<protein>
    <submittedName>
        <fullName evidence="7">Uncharacterized protein</fullName>
    </submittedName>
</protein>
<feature type="transmembrane region" description="Helical" evidence="6">
    <location>
        <begin position="33"/>
        <end position="52"/>
    </location>
</feature>
<dbReference type="Proteomes" id="UP000494363">
    <property type="component" value="Unassembled WGS sequence"/>
</dbReference>
<reference evidence="7 8" key="1">
    <citation type="submission" date="2020-04" db="EMBL/GenBank/DDBJ databases">
        <authorList>
            <person name="De Canck E."/>
        </authorList>
    </citation>
    <scope>NUCLEOTIDE SEQUENCE [LARGE SCALE GENOMIC DNA]</scope>
    <source>
        <strain evidence="7 8">LMG 29542</strain>
    </source>
</reference>
<dbReference type="Gene3D" id="3.60.20.40">
    <property type="match status" value="1"/>
</dbReference>
<feature type="compositionally biased region" description="Polar residues" evidence="5">
    <location>
        <begin position="440"/>
        <end position="471"/>
    </location>
</feature>
<dbReference type="Pfam" id="PF01019">
    <property type="entry name" value="G_glu_transpept"/>
    <property type="match status" value="2"/>
</dbReference>
<keyword evidence="6" id="KW-1133">Transmembrane helix</keyword>
<dbReference type="GO" id="GO:0016740">
    <property type="term" value="F:transferase activity"/>
    <property type="evidence" value="ECO:0007669"/>
    <property type="project" value="UniProtKB-KW"/>
</dbReference>
<sequence length="739" mass="77219">MPTSTLDARVARHALTGNRANLRRAVSKAARQAIHAAALVALAGGLVLAGAAPAGAKTAPEKPAFDASAVAVPDRYSADAAQQIFAQGGNAVDAAVAIAFTLAVTRPDAGNLGGGGFMTLQIDGKPYFLDYSAQAPQRATRDMYLDDKGNVVKGMSSIGFRAAGVPGTVDGMWQAQRRFGKLKWKQVLAPAIHYATDGFTVDASLQKRRDDAAAQFSSRTNFGAYFANLKTGTTFRQPELALTLERIADDGGREFYEGQTAELIAKQMYGHGMISKTDLSQYKAVWRDPLMADWNGYRIVTAPPPSSGGIALVQLLKMKADLKPSFAGIELNSAPYIQLIAEMEDRVFADRQKYAADPDATQVPVGKLIDDAYLAQRAGEVKQLQDQQRAAEKAAEEKAAAEKAAEEKAAEEKAAQEKAAQAASEAASASQPNAAQPASGQVTSGQPNVSPANAVQSNAGQASAPQPTAGQPNPAPANGGQASAAQSNATQPGAAQTNAGQASAPQATASQPKPDQARPAQPASTPTPPPGPAASNNPASGDAPPPEKPQTTHFSVVDKWGNAVSNTYTLNGSFGSGVVVDGAGFLLNDAMDDFVAKPAGAGTDEANTIAPGRRPVSSMTPTIVLKDGKVALVIGTPGGSRIFTTIFQVMTDLYDFNLSPMDALAALRFHHQLLPPKTIYWEPYRPIAGDLAQQLQKLGYTLEEQNFEGDVQMIRIDGTTPQPAADPRGARVPLTGNGG</sequence>
<feature type="compositionally biased region" description="Basic and acidic residues" evidence="5">
    <location>
        <begin position="389"/>
        <end position="416"/>
    </location>
</feature>
<dbReference type="RefSeq" id="WP_246355790.1">
    <property type="nucleotide sequence ID" value="NZ_CADIKH010000008.1"/>
</dbReference>
<feature type="compositionally biased region" description="Low complexity" evidence="5">
    <location>
        <begin position="417"/>
        <end position="439"/>
    </location>
</feature>
<keyword evidence="8" id="KW-1185">Reference proteome</keyword>
<dbReference type="PANTHER" id="PTHR43199">
    <property type="entry name" value="GLUTATHIONE HYDROLASE"/>
    <property type="match status" value="1"/>
</dbReference>
<feature type="region of interest" description="Disordered" evidence="5">
    <location>
        <begin position="385"/>
        <end position="553"/>
    </location>
</feature>
<keyword evidence="2" id="KW-0808">Transferase</keyword>
<dbReference type="InterPro" id="IPR055262">
    <property type="entry name" value="GGT_CS"/>
</dbReference>
<keyword evidence="6" id="KW-0812">Transmembrane</keyword>
<dbReference type="AlphaFoldDB" id="A0A6J5DHI3"/>
<feature type="region of interest" description="Disordered" evidence="5">
    <location>
        <begin position="718"/>
        <end position="739"/>
    </location>
</feature>
<name>A0A6J5DHI3_9BURK</name>
<gene>
    <name evidence="7" type="ORF">LMG29542_02115</name>
</gene>
<dbReference type="GO" id="GO:0016787">
    <property type="term" value="F:hydrolase activity"/>
    <property type="evidence" value="ECO:0007669"/>
    <property type="project" value="UniProtKB-KW"/>
</dbReference>
<evidence type="ECO:0000256" key="2">
    <source>
        <dbReference type="ARBA" id="ARBA00022679"/>
    </source>
</evidence>
<evidence type="ECO:0000313" key="7">
    <source>
        <dbReference type="EMBL" id="CAB3753699.1"/>
    </source>
</evidence>
<evidence type="ECO:0000256" key="5">
    <source>
        <dbReference type="SAM" id="MobiDB-lite"/>
    </source>
</evidence>
<dbReference type="InterPro" id="IPR029055">
    <property type="entry name" value="Ntn_hydrolases_N"/>
</dbReference>
<evidence type="ECO:0000256" key="6">
    <source>
        <dbReference type="SAM" id="Phobius"/>
    </source>
</evidence>
<dbReference type="PRINTS" id="PR01210">
    <property type="entry name" value="GGTRANSPTASE"/>
</dbReference>
<keyword evidence="4" id="KW-0865">Zymogen</keyword>
<feature type="compositionally biased region" description="Low complexity" evidence="5">
    <location>
        <begin position="499"/>
        <end position="524"/>
    </location>
</feature>
<keyword evidence="6" id="KW-0472">Membrane</keyword>
<accession>A0A6J5DHI3</accession>
<evidence type="ECO:0000256" key="4">
    <source>
        <dbReference type="ARBA" id="ARBA00023145"/>
    </source>
</evidence>
<dbReference type="InterPro" id="IPR043137">
    <property type="entry name" value="GGT_ssub_C"/>
</dbReference>
<organism evidence="7 8">
    <name type="scientific">Paraburkholderia humisilvae</name>
    <dbReference type="NCBI Taxonomy" id="627669"/>
    <lineage>
        <taxon>Bacteria</taxon>
        <taxon>Pseudomonadati</taxon>
        <taxon>Pseudomonadota</taxon>
        <taxon>Betaproteobacteria</taxon>
        <taxon>Burkholderiales</taxon>
        <taxon>Burkholderiaceae</taxon>
        <taxon>Paraburkholderia</taxon>
    </lineage>
</organism>
<dbReference type="InterPro" id="IPR043138">
    <property type="entry name" value="GGT_lsub"/>
</dbReference>
<evidence type="ECO:0000256" key="1">
    <source>
        <dbReference type="ARBA" id="ARBA00009381"/>
    </source>
</evidence>
<evidence type="ECO:0000313" key="8">
    <source>
        <dbReference type="Proteomes" id="UP000494363"/>
    </source>
</evidence>
<feature type="compositionally biased region" description="Polar residues" evidence="5">
    <location>
        <begin position="480"/>
        <end position="498"/>
    </location>
</feature>
<keyword evidence="3" id="KW-0378">Hydrolase</keyword>